<reference evidence="1" key="2">
    <citation type="submission" date="2020-11" db="EMBL/GenBank/DDBJ databases">
        <authorList>
            <person name="McCartney M.A."/>
            <person name="Auch B."/>
            <person name="Kono T."/>
            <person name="Mallez S."/>
            <person name="Becker A."/>
            <person name="Gohl D.M."/>
            <person name="Silverstein K.A.T."/>
            <person name="Koren S."/>
            <person name="Bechman K.B."/>
            <person name="Herman A."/>
            <person name="Abrahante J.E."/>
            <person name="Garbe J."/>
        </authorList>
    </citation>
    <scope>NUCLEOTIDE SEQUENCE</scope>
    <source>
        <strain evidence="1">Duluth1</strain>
        <tissue evidence="1">Whole animal</tissue>
    </source>
</reference>
<protein>
    <submittedName>
        <fullName evidence="1">Uncharacterized protein</fullName>
    </submittedName>
</protein>
<organism evidence="1 2">
    <name type="scientific">Dreissena polymorpha</name>
    <name type="common">Zebra mussel</name>
    <name type="synonym">Mytilus polymorpha</name>
    <dbReference type="NCBI Taxonomy" id="45954"/>
    <lineage>
        <taxon>Eukaryota</taxon>
        <taxon>Metazoa</taxon>
        <taxon>Spiralia</taxon>
        <taxon>Lophotrochozoa</taxon>
        <taxon>Mollusca</taxon>
        <taxon>Bivalvia</taxon>
        <taxon>Autobranchia</taxon>
        <taxon>Heteroconchia</taxon>
        <taxon>Euheterodonta</taxon>
        <taxon>Imparidentia</taxon>
        <taxon>Neoheterodontei</taxon>
        <taxon>Myida</taxon>
        <taxon>Dreissenoidea</taxon>
        <taxon>Dreissenidae</taxon>
        <taxon>Dreissena</taxon>
    </lineage>
</organism>
<reference evidence="1" key="1">
    <citation type="journal article" date="2019" name="bioRxiv">
        <title>The Genome of the Zebra Mussel, Dreissena polymorpha: A Resource for Invasive Species Research.</title>
        <authorList>
            <person name="McCartney M.A."/>
            <person name="Auch B."/>
            <person name="Kono T."/>
            <person name="Mallez S."/>
            <person name="Zhang Y."/>
            <person name="Obille A."/>
            <person name="Becker A."/>
            <person name="Abrahante J.E."/>
            <person name="Garbe J."/>
            <person name="Badalamenti J.P."/>
            <person name="Herman A."/>
            <person name="Mangelson H."/>
            <person name="Liachko I."/>
            <person name="Sullivan S."/>
            <person name="Sone E.D."/>
            <person name="Koren S."/>
            <person name="Silverstein K.A.T."/>
            <person name="Beckman K.B."/>
            <person name="Gohl D.M."/>
        </authorList>
    </citation>
    <scope>NUCLEOTIDE SEQUENCE</scope>
    <source>
        <strain evidence="1">Duluth1</strain>
        <tissue evidence="1">Whole animal</tissue>
    </source>
</reference>
<comment type="caution">
    <text evidence="1">The sequence shown here is derived from an EMBL/GenBank/DDBJ whole genome shotgun (WGS) entry which is preliminary data.</text>
</comment>
<evidence type="ECO:0000313" key="1">
    <source>
        <dbReference type="EMBL" id="KAH3792489.1"/>
    </source>
</evidence>
<name>A0A9D4F525_DREPO</name>
<dbReference type="AlphaFoldDB" id="A0A9D4F525"/>
<accession>A0A9D4F525</accession>
<gene>
    <name evidence="1" type="ORF">DPMN_145986</name>
</gene>
<dbReference type="EMBL" id="JAIWYP010000007">
    <property type="protein sequence ID" value="KAH3792489.1"/>
    <property type="molecule type" value="Genomic_DNA"/>
</dbReference>
<evidence type="ECO:0000313" key="2">
    <source>
        <dbReference type="Proteomes" id="UP000828390"/>
    </source>
</evidence>
<dbReference type="Proteomes" id="UP000828390">
    <property type="component" value="Unassembled WGS sequence"/>
</dbReference>
<proteinExistence type="predicted"/>
<keyword evidence="2" id="KW-1185">Reference proteome</keyword>
<sequence length="75" mass="8866">MRLQPTKINRWTPDGVCNVWKKRRENFHIHHWYNQTVTFDCNLNTRNFVLPFVDECAPTPFLTKCSCPSSLLSVI</sequence>